<gene>
    <name evidence="1" type="ORF">CEXT_16541</name>
</gene>
<evidence type="ECO:0000313" key="1">
    <source>
        <dbReference type="EMBL" id="GIY22962.1"/>
    </source>
</evidence>
<dbReference type="EMBL" id="BPLR01008222">
    <property type="protein sequence ID" value="GIY22962.1"/>
    <property type="molecule type" value="Genomic_DNA"/>
</dbReference>
<organism evidence="1 2">
    <name type="scientific">Caerostris extrusa</name>
    <name type="common">Bark spider</name>
    <name type="synonym">Caerostris bankana</name>
    <dbReference type="NCBI Taxonomy" id="172846"/>
    <lineage>
        <taxon>Eukaryota</taxon>
        <taxon>Metazoa</taxon>
        <taxon>Ecdysozoa</taxon>
        <taxon>Arthropoda</taxon>
        <taxon>Chelicerata</taxon>
        <taxon>Arachnida</taxon>
        <taxon>Araneae</taxon>
        <taxon>Araneomorphae</taxon>
        <taxon>Entelegynae</taxon>
        <taxon>Araneoidea</taxon>
        <taxon>Araneidae</taxon>
        <taxon>Caerostris</taxon>
    </lineage>
</organism>
<comment type="caution">
    <text evidence="1">The sequence shown here is derived from an EMBL/GenBank/DDBJ whole genome shotgun (WGS) entry which is preliminary data.</text>
</comment>
<keyword evidence="2" id="KW-1185">Reference proteome</keyword>
<dbReference type="AlphaFoldDB" id="A0AAV4RS70"/>
<sequence length="86" mass="10054">MASFLFLLQKFCFSIAKKKHSSSPRLKQASFFRLRVVIQVWRFSVSGSSCSEMMMHANYPLSSRQAEKFHKQKICKPFRARTQDCS</sequence>
<reference evidence="1 2" key="1">
    <citation type="submission" date="2021-06" db="EMBL/GenBank/DDBJ databases">
        <title>Caerostris extrusa draft genome.</title>
        <authorList>
            <person name="Kono N."/>
            <person name="Arakawa K."/>
        </authorList>
    </citation>
    <scope>NUCLEOTIDE SEQUENCE [LARGE SCALE GENOMIC DNA]</scope>
</reference>
<proteinExistence type="predicted"/>
<evidence type="ECO:0000313" key="2">
    <source>
        <dbReference type="Proteomes" id="UP001054945"/>
    </source>
</evidence>
<name>A0AAV4RS70_CAEEX</name>
<accession>A0AAV4RS70</accession>
<dbReference type="Proteomes" id="UP001054945">
    <property type="component" value="Unassembled WGS sequence"/>
</dbReference>
<evidence type="ECO:0008006" key="3">
    <source>
        <dbReference type="Google" id="ProtNLM"/>
    </source>
</evidence>
<protein>
    <recommendedName>
        <fullName evidence="3">Secreted protein</fullName>
    </recommendedName>
</protein>